<protein>
    <submittedName>
        <fullName evidence="1">Uncharacterized protein</fullName>
    </submittedName>
</protein>
<reference evidence="1 2" key="1">
    <citation type="submission" date="2018-05" db="EMBL/GenBank/DDBJ databases">
        <title>Streptomyces venezuelae.</title>
        <authorList>
            <person name="Kim W."/>
            <person name="Lee N."/>
            <person name="Cho B.-K."/>
        </authorList>
    </citation>
    <scope>NUCLEOTIDE SEQUENCE [LARGE SCALE GENOMIC DNA]</scope>
    <source>
        <strain evidence="1 2">ATCC 21018</strain>
    </source>
</reference>
<organism evidence="1 2">
    <name type="scientific">Streptomyces venezuelae</name>
    <dbReference type="NCBI Taxonomy" id="54571"/>
    <lineage>
        <taxon>Bacteria</taxon>
        <taxon>Bacillati</taxon>
        <taxon>Actinomycetota</taxon>
        <taxon>Actinomycetes</taxon>
        <taxon>Kitasatosporales</taxon>
        <taxon>Streptomycetaceae</taxon>
        <taxon>Streptomyces</taxon>
    </lineage>
</organism>
<sequence>MRRAFRRSGRCGTLTTMTDHPARAATAAACIRELAEATADPRNAYANPAEIAAVTGNLRELARHLEDALNHLEVHIGRRAAVDWAAPAGAPPRPYAGQARGAVQSARAEAHNLGRALGRALEVLGPFKSAP</sequence>
<name>A0A5P2DJQ4_STRVZ</name>
<accession>A0A5P2DJQ4</accession>
<dbReference type="AlphaFoldDB" id="A0A5P2DJQ4"/>
<evidence type="ECO:0000313" key="2">
    <source>
        <dbReference type="Proteomes" id="UP000324101"/>
    </source>
</evidence>
<dbReference type="EMBL" id="CP029189">
    <property type="protein sequence ID" value="QES54477.1"/>
    <property type="molecule type" value="Genomic_DNA"/>
</dbReference>
<evidence type="ECO:0000313" key="1">
    <source>
        <dbReference type="EMBL" id="QES54477.1"/>
    </source>
</evidence>
<gene>
    <name evidence="1" type="ORF">DEJ51_09715</name>
</gene>
<dbReference type="Proteomes" id="UP000324101">
    <property type="component" value="Chromosome"/>
</dbReference>
<proteinExistence type="predicted"/>